<comment type="caution">
    <text evidence="1">The sequence shown here is derived from an EMBL/GenBank/DDBJ whole genome shotgun (WGS) entry which is preliminary data.</text>
</comment>
<organism evidence="1 2">
    <name type="scientific">Paraflavisolibacter caeni</name>
    <dbReference type="NCBI Taxonomy" id="2982496"/>
    <lineage>
        <taxon>Bacteria</taxon>
        <taxon>Pseudomonadati</taxon>
        <taxon>Bacteroidota</taxon>
        <taxon>Chitinophagia</taxon>
        <taxon>Chitinophagales</taxon>
        <taxon>Chitinophagaceae</taxon>
        <taxon>Paraflavisolibacter</taxon>
    </lineage>
</organism>
<dbReference type="RefSeq" id="WP_279297266.1">
    <property type="nucleotide sequence ID" value="NZ_JAOTIF010000008.1"/>
</dbReference>
<reference evidence="1" key="2">
    <citation type="submission" date="2023-04" db="EMBL/GenBank/DDBJ databases">
        <title>Paracnuella aquatica gen. nov., sp. nov., a member of the family Chitinophagaceae isolated from a hot spring.</title>
        <authorList>
            <person name="Wang C."/>
        </authorList>
    </citation>
    <scope>NUCLEOTIDE SEQUENCE</scope>
    <source>
        <strain evidence="1">LB-8</strain>
    </source>
</reference>
<evidence type="ECO:0000313" key="1">
    <source>
        <dbReference type="EMBL" id="MCU7549824.1"/>
    </source>
</evidence>
<proteinExistence type="predicted"/>
<dbReference type="EMBL" id="JAOTIF010000008">
    <property type="protein sequence ID" value="MCU7549824.1"/>
    <property type="molecule type" value="Genomic_DNA"/>
</dbReference>
<name>A0A9X2XP37_9BACT</name>
<gene>
    <name evidence="1" type="ORF">OCK74_11900</name>
</gene>
<protein>
    <submittedName>
        <fullName evidence="1">Uncharacterized protein</fullName>
    </submittedName>
</protein>
<sequence length="94" mass="10584">MTKLDNAVVEAKIIKAVDEIKNKLKIDAVVVNIEFCPGKFISSQILVTLMGRIADSLEVNIPENCYIFHDKKTLKQLTIKEAAQKLIKEAQNEK</sequence>
<dbReference type="AlphaFoldDB" id="A0A9X2XP37"/>
<dbReference type="Proteomes" id="UP001155483">
    <property type="component" value="Unassembled WGS sequence"/>
</dbReference>
<keyword evidence="2" id="KW-1185">Reference proteome</keyword>
<accession>A0A9X2XP37</accession>
<reference evidence="1" key="1">
    <citation type="submission" date="2022-09" db="EMBL/GenBank/DDBJ databases">
        <authorList>
            <person name="Yuan C."/>
            <person name="Ke Z."/>
        </authorList>
    </citation>
    <scope>NUCLEOTIDE SEQUENCE</scope>
    <source>
        <strain evidence="1">LB-8</strain>
    </source>
</reference>
<evidence type="ECO:0000313" key="2">
    <source>
        <dbReference type="Proteomes" id="UP001155483"/>
    </source>
</evidence>